<protein>
    <recommendedName>
        <fullName evidence="5">Peptidase inhibitor family I36 protein</fullName>
    </recommendedName>
</protein>
<feature type="signal peptide" evidence="2">
    <location>
        <begin position="1"/>
        <end position="30"/>
    </location>
</feature>
<keyword evidence="2" id="KW-0732">Signal</keyword>
<dbReference type="Pfam" id="PF03995">
    <property type="entry name" value="Inhibitor_I36"/>
    <property type="match status" value="1"/>
</dbReference>
<gene>
    <name evidence="3" type="ORF">G6045_26280</name>
</gene>
<dbReference type="RefSeq" id="WP_165334581.1">
    <property type="nucleotide sequence ID" value="NZ_JAAKZW010000134.1"/>
</dbReference>
<sequence>MAKHLRAWTAAAATTAAAAALVAVPGTAQAGNSTVKGCPSGYVCAYDGTGLSGSIVRKTEGSWTATGYKVKSLFNNGRAQTGADHIRYKGIISYGDGWYATVKGCLHYSTGSAADADSYASFPGRARISTATWGGECGSGEETREIGPRFRA</sequence>
<feature type="compositionally biased region" description="Basic and acidic residues" evidence="1">
    <location>
        <begin position="141"/>
        <end position="152"/>
    </location>
</feature>
<comment type="caution">
    <text evidence="3">The sequence shown here is derived from an EMBL/GenBank/DDBJ whole genome shotgun (WGS) entry which is preliminary data.</text>
</comment>
<proteinExistence type="predicted"/>
<evidence type="ECO:0000256" key="1">
    <source>
        <dbReference type="SAM" id="MobiDB-lite"/>
    </source>
</evidence>
<evidence type="ECO:0000256" key="2">
    <source>
        <dbReference type="SAM" id="SignalP"/>
    </source>
</evidence>
<evidence type="ECO:0008006" key="5">
    <source>
        <dbReference type="Google" id="ProtNLM"/>
    </source>
</evidence>
<organism evidence="3 4">
    <name type="scientific">Streptomyces mesophilus</name>
    <dbReference type="NCBI Taxonomy" id="1775132"/>
    <lineage>
        <taxon>Bacteria</taxon>
        <taxon>Bacillati</taxon>
        <taxon>Actinomycetota</taxon>
        <taxon>Actinomycetes</taxon>
        <taxon>Kitasatosporales</taxon>
        <taxon>Streptomycetaceae</taxon>
        <taxon>Streptomyces</taxon>
    </lineage>
</organism>
<name>A0A6G4XR06_9ACTN</name>
<evidence type="ECO:0000313" key="3">
    <source>
        <dbReference type="EMBL" id="NGO79134.1"/>
    </source>
</evidence>
<keyword evidence="4" id="KW-1185">Reference proteome</keyword>
<accession>A0A6G4XR06</accession>
<reference evidence="3 4" key="1">
    <citation type="submission" date="2020-02" db="EMBL/GenBank/DDBJ databases">
        <title>Whole-genome analyses of novel actinobacteria.</title>
        <authorList>
            <person name="Sahin N."/>
            <person name="Tokatli A."/>
        </authorList>
    </citation>
    <scope>NUCLEOTIDE SEQUENCE [LARGE SCALE GENOMIC DNA]</scope>
    <source>
        <strain evidence="3 4">YC504</strain>
    </source>
</reference>
<dbReference type="AlphaFoldDB" id="A0A6G4XR06"/>
<evidence type="ECO:0000313" key="4">
    <source>
        <dbReference type="Proteomes" id="UP000481109"/>
    </source>
</evidence>
<dbReference type="EMBL" id="JAAKZW010000134">
    <property type="protein sequence ID" value="NGO79134.1"/>
    <property type="molecule type" value="Genomic_DNA"/>
</dbReference>
<feature type="chain" id="PRO_5026267911" description="Peptidase inhibitor family I36 protein" evidence="2">
    <location>
        <begin position="31"/>
        <end position="152"/>
    </location>
</feature>
<feature type="region of interest" description="Disordered" evidence="1">
    <location>
        <begin position="133"/>
        <end position="152"/>
    </location>
</feature>
<dbReference type="Proteomes" id="UP000481109">
    <property type="component" value="Unassembled WGS sequence"/>
</dbReference>